<dbReference type="EMBL" id="CP003479">
    <property type="protein sequence ID" value="AFI03768.1"/>
    <property type="molecule type" value="Genomic_DNA"/>
</dbReference>
<dbReference type="PATRIC" id="fig|182217.3.peg.505"/>
<proteinExistence type="predicted"/>
<evidence type="ECO:0000313" key="2">
    <source>
        <dbReference type="Proteomes" id="UP000005010"/>
    </source>
</evidence>
<dbReference type="AlphaFoldDB" id="I0ELE9"/>
<name>I0ELE9_HELC0</name>
<dbReference type="PROSITE" id="PS51257">
    <property type="entry name" value="PROKAR_LIPOPROTEIN"/>
    <property type="match status" value="1"/>
</dbReference>
<keyword evidence="2" id="KW-1185">Reference proteome</keyword>
<dbReference type="KEGG" id="hce:HCW_02435"/>
<sequence>MKTIRNSVIVGVSLLSGCAHFDTKHLVHNGFSSSSDKESVRYMPKDFGDSYYTNQTHWDTRY</sequence>
<dbReference type="Proteomes" id="UP000005010">
    <property type="component" value="Chromosome"/>
</dbReference>
<evidence type="ECO:0000313" key="1">
    <source>
        <dbReference type="EMBL" id="AFI03768.1"/>
    </source>
</evidence>
<dbReference type="HOGENOM" id="CLU_201114_0_0_7"/>
<accession>I0ELE9</accession>
<organism evidence="1 2">
    <name type="scientific">Helicobacter cetorum (strain ATCC BAA-429 / MIT 00-7128)</name>
    <dbReference type="NCBI Taxonomy" id="182217"/>
    <lineage>
        <taxon>Bacteria</taxon>
        <taxon>Pseudomonadati</taxon>
        <taxon>Campylobacterota</taxon>
        <taxon>Epsilonproteobacteria</taxon>
        <taxon>Campylobacterales</taxon>
        <taxon>Helicobacteraceae</taxon>
        <taxon>Helicobacter</taxon>
    </lineage>
</organism>
<gene>
    <name evidence="1" type="ordered locus">HCW_02435</name>
</gene>
<evidence type="ECO:0008006" key="3">
    <source>
        <dbReference type="Google" id="ProtNLM"/>
    </source>
</evidence>
<reference evidence="2" key="1">
    <citation type="submission" date="2012-04" db="EMBL/GenBank/DDBJ databases">
        <title>Complete genome sequence of Helicobacter cetorum strain MIT 00-7128.</title>
        <authorList>
            <person name="Kersulyte D."/>
            <person name="Berg D.E."/>
        </authorList>
    </citation>
    <scope>NUCLEOTIDE SEQUENCE [LARGE SCALE GENOMIC DNA]</scope>
    <source>
        <strain evidence="2">MIT 00-7128</strain>
    </source>
</reference>
<protein>
    <recommendedName>
        <fullName evidence="3">Lipoprotein</fullName>
    </recommendedName>
</protein>
<dbReference type="RefSeq" id="WP_014660640.1">
    <property type="nucleotide sequence ID" value="NC_017737.1"/>
</dbReference>